<evidence type="ECO:0000256" key="1">
    <source>
        <dbReference type="SAM" id="MobiDB-lite"/>
    </source>
</evidence>
<dbReference type="PROSITE" id="PS51257">
    <property type="entry name" value="PROKAR_LIPOPROTEIN"/>
    <property type="match status" value="1"/>
</dbReference>
<feature type="region of interest" description="Disordered" evidence="1">
    <location>
        <begin position="32"/>
        <end position="54"/>
    </location>
</feature>
<reference evidence="2" key="1">
    <citation type="journal article" date="2015" name="Nature">
        <title>Complex archaea that bridge the gap between prokaryotes and eukaryotes.</title>
        <authorList>
            <person name="Spang A."/>
            <person name="Saw J.H."/>
            <person name="Jorgensen S.L."/>
            <person name="Zaremba-Niedzwiedzka K."/>
            <person name="Martijn J."/>
            <person name="Lind A.E."/>
            <person name="van Eijk R."/>
            <person name="Schleper C."/>
            <person name="Guy L."/>
            <person name="Ettema T.J."/>
        </authorList>
    </citation>
    <scope>NUCLEOTIDE SEQUENCE</scope>
</reference>
<proteinExistence type="predicted"/>
<comment type="caution">
    <text evidence="2">The sequence shown here is derived from an EMBL/GenBank/DDBJ whole genome shotgun (WGS) entry which is preliminary data.</text>
</comment>
<name>A0A0F9KIP4_9ZZZZ</name>
<sequence length="98" mass="10076">MKTIITSFAAIILALSLSASLGCAFQAGPFQGALGNTSVERTEEDGTATKTSGAELSPPFVDFLKEIVDAAARLIPGNGDNSTTINVTGSDVDVIEEE</sequence>
<dbReference type="AlphaFoldDB" id="A0A0F9KIP4"/>
<accession>A0A0F9KIP4</accession>
<protein>
    <submittedName>
        <fullName evidence="2">Uncharacterized protein</fullName>
    </submittedName>
</protein>
<evidence type="ECO:0000313" key="2">
    <source>
        <dbReference type="EMBL" id="KKM82009.1"/>
    </source>
</evidence>
<dbReference type="EMBL" id="LAZR01007928">
    <property type="protein sequence ID" value="KKM82009.1"/>
    <property type="molecule type" value="Genomic_DNA"/>
</dbReference>
<organism evidence="2">
    <name type="scientific">marine sediment metagenome</name>
    <dbReference type="NCBI Taxonomy" id="412755"/>
    <lineage>
        <taxon>unclassified sequences</taxon>
        <taxon>metagenomes</taxon>
        <taxon>ecological metagenomes</taxon>
    </lineage>
</organism>
<gene>
    <name evidence="2" type="ORF">LCGC14_1323840</name>
</gene>